<name>M0CG30_9EURY</name>
<proteinExistence type="predicted"/>
<comment type="caution">
    <text evidence="1">The sequence shown here is derived from an EMBL/GenBank/DDBJ whole genome shotgun (WGS) entry which is preliminary data.</text>
</comment>
<dbReference type="AlphaFoldDB" id="M0CG30"/>
<dbReference type="EMBL" id="AOIU01000044">
    <property type="protein sequence ID" value="ELZ20844.1"/>
    <property type="molecule type" value="Genomic_DNA"/>
</dbReference>
<keyword evidence="2" id="KW-1185">Reference proteome</keyword>
<gene>
    <name evidence="1" type="ORF">C475_19633</name>
</gene>
<evidence type="ECO:0000313" key="2">
    <source>
        <dbReference type="Proteomes" id="UP000011626"/>
    </source>
</evidence>
<sequence length="489" mass="57001">MAPHQRRQIHIETDLDKYLKDALDDGKQVILTGNPGDGKTQHILMRQDEYPPDEYYYLLDASEYADYGELLSEWNEKFQNDVPGVLAINDGPLYEMATSFSDKYPFLQSVQSQLQNQIVYDDNEAEETDFDEIIVIDLNNRDILTHRIITRAIDNFAGEFALEGHDHSGTCHIQHNAKKLQEERIKENLVDFLTQLGNYERHVTVRDLLNYLCYIITAGLKDCQTNFGPELKYYNLAFEGNGAVFDLARRRFQSPDLVHPFVDSRLWAISEQEAEFADRDEASEVVEPHFNQKKRQFLFEDEMLDIGYESRSLFQSLQYDFINHRNGMFQEGSKEQLVKLLNGYFLPNTSKRSELQLWLSHRYRSRSSLALVSRTSVPKSQFKIQRPRLHPAIRDAIGYTPNHTALTYTNRESKIRLSITRSLYRALGALDADIPYTLRNRDVEQQILEFMEEIEYHETHSEETGTVAVKDTETGRVEEVDINNDIYRR</sequence>
<protein>
    <submittedName>
        <fullName evidence="1">Uncharacterized protein</fullName>
    </submittedName>
</protein>
<evidence type="ECO:0000313" key="1">
    <source>
        <dbReference type="EMBL" id="ELZ20844.1"/>
    </source>
</evidence>
<reference evidence="1 2" key="1">
    <citation type="journal article" date="2014" name="PLoS Genet.">
        <title>Phylogenetically driven sequencing of extremely halophilic archaea reveals strategies for static and dynamic osmo-response.</title>
        <authorList>
            <person name="Becker E.A."/>
            <person name="Seitzer P.M."/>
            <person name="Tritt A."/>
            <person name="Larsen D."/>
            <person name="Krusor M."/>
            <person name="Yao A.I."/>
            <person name="Wu D."/>
            <person name="Madern D."/>
            <person name="Eisen J.A."/>
            <person name="Darling A.E."/>
            <person name="Facciotti M.T."/>
        </authorList>
    </citation>
    <scope>NUCLEOTIDE SEQUENCE [LARGE SCALE GENOMIC DNA]</scope>
    <source>
        <strain evidence="1 2">2-9-1</strain>
    </source>
</reference>
<dbReference type="Proteomes" id="UP000011626">
    <property type="component" value="Unassembled WGS sequence"/>
</dbReference>
<organism evidence="1 2">
    <name type="scientific">Halosimplex carlsbadense 2-9-1</name>
    <dbReference type="NCBI Taxonomy" id="797114"/>
    <lineage>
        <taxon>Archaea</taxon>
        <taxon>Methanobacteriati</taxon>
        <taxon>Methanobacteriota</taxon>
        <taxon>Stenosarchaea group</taxon>
        <taxon>Halobacteria</taxon>
        <taxon>Halobacteriales</taxon>
        <taxon>Haloarculaceae</taxon>
        <taxon>Halosimplex</taxon>
    </lineage>
</organism>
<accession>M0CG30</accession>